<keyword evidence="3" id="KW-1185">Reference proteome</keyword>
<dbReference type="AlphaFoldDB" id="A0A9Q8LGC8"/>
<dbReference type="KEGG" id="ffu:CLAFUR5_05368"/>
<accession>A0A9Q8LGC8</accession>
<dbReference type="Proteomes" id="UP000756132">
    <property type="component" value="Chromosome 4"/>
</dbReference>
<dbReference type="GeneID" id="71985246"/>
<proteinExistence type="predicted"/>
<dbReference type="InterPro" id="IPR056009">
    <property type="entry name" value="DUF7587"/>
</dbReference>
<feature type="domain" description="DUF7587" evidence="1">
    <location>
        <begin position="15"/>
        <end position="165"/>
    </location>
</feature>
<dbReference type="RefSeq" id="XP_047761251.1">
    <property type="nucleotide sequence ID" value="XM_047904516.1"/>
</dbReference>
<gene>
    <name evidence="2" type="ORF">CLAFUR5_05368</name>
</gene>
<reference evidence="2" key="2">
    <citation type="journal article" date="2022" name="Microb. Genom.">
        <title>A chromosome-scale genome assembly of the tomato pathogen Cladosporium fulvum reveals a compartmentalized genome architecture and the presence of a dispensable chromosome.</title>
        <authorList>
            <person name="Zaccaron A.Z."/>
            <person name="Chen L.H."/>
            <person name="Samaras A."/>
            <person name="Stergiopoulos I."/>
        </authorList>
    </citation>
    <scope>NUCLEOTIDE SEQUENCE</scope>
    <source>
        <strain evidence="2">Race5_Kim</strain>
    </source>
</reference>
<organism evidence="2 3">
    <name type="scientific">Passalora fulva</name>
    <name type="common">Tomato leaf mold</name>
    <name type="synonym">Cladosporium fulvum</name>
    <dbReference type="NCBI Taxonomy" id="5499"/>
    <lineage>
        <taxon>Eukaryota</taxon>
        <taxon>Fungi</taxon>
        <taxon>Dikarya</taxon>
        <taxon>Ascomycota</taxon>
        <taxon>Pezizomycotina</taxon>
        <taxon>Dothideomycetes</taxon>
        <taxon>Dothideomycetidae</taxon>
        <taxon>Mycosphaerellales</taxon>
        <taxon>Mycosphaerellaceae</taxon>
        <taxon>Fulvia</taxon>
    </lineage>
</organism>
<name>A0A9Q8LGC8_PASFU</name>
<protein>
    <recommendedName>
        <fullName evidence="1">DUF7587 domain-containing protein</fullName>
    </recommendedName>
</protein>
<evidence type="ECO:0000313" key="3">
    <source>
        <dbReference type="Proteomes" id="UP000756132"/>
    </source>
</evidence>
<dbReference type="Pfam" id="PF24494">
    <property type="entry name" value="DUF7587"/>
    <property type="match status" value="1"/>
</dbReference>
<evidence type="ECO:0000313" key="2">
    <source>
        <dbReference type="EMBL" id="UJO16885.1"/>
    </source>
</evidence>
<dbReference type="EMBL" id="CP090166">
    <property type="protein sequence ID" value="UJO16885.1"/>
    <property type="molecule type" value="Genomic_DNA"/>
</dbReference>
<sequence length="211" mass="24705">MNEWQTRAVKDALRSPRYLFRVVSDNSLGTNSTALVDSLAGQEIPLRGAEDWESQHYDDFTSMDWVRADAMLQAHFRWQYRFPSAFSSWSTSLLESLIYALLKRDVWKESRILIYVLDTTKVTGPPRIYHAPSLMNAFRLTSRPRLEVSWKKAAGEYLVYGKLSKHDGFTAVKLEDLIDAGLLNLGRRYDLGRWTDEYWFRGVIRIRYTYF</sequence>
<evidence type="ECO:0000259" key="1">
    <source>
        <dbReference type="Pfam" id="PF24494"/>
    </source>
</evidence>
<reference evidence="2" key="1">
    <citation type="submission" date="2021-12" db="EMBL/GenBank/DDBJ databases">
        <authorList>
            <person name="Zaccaron A."/>
            <person name="Stergiopoulos I."/>
        </authorList>
    </citation>
    <scope>NUCLEOTIDE SEQUENCE</scope>
    <source>
        <strain evidence="2">Race5_Kim</strain>
    </source>
</reference>
<dbReference type="OrthoDB" id="5295996at2759"/>